<organism evidence="2 3">
    <name type="scientific">Phytophthora pseudosyringae</name>
    <dbReference type="NCBI Taxonomy" id="221518"/>
    <lineage>
        <taxon>Eukaryota</taxon>
        <taxon>Sar</taxon>
        <taxon>Stramenopiles</taxon>
        <taxon>Oomycota</taxon>
        <taxon>Peronosporomycetes</taxon>
        <taxon>Peronosporales</taxon>
        <taxon>Peronosporaceae</taxon>
        <taxon>Phytophthora</taxon>
    </lineage>
</organism>
<keyword evidence="1" id="KW-1133">Transmembrane helix</keyword>
<comment type="caution">
    <text evidence="2">The sequence shown here is derived from an EMBL/GenBank/DDBJ whole genome shotgun (WGS) entry which is preliminary data.</text>
</comment>
<name>A0A8T1VD36_9STRA</name>
<evidence type="ECO:0000313" key="3">
    <source>
        <dbReference type="Proteomes" id="UP000694044"/>
    </source>
</evidence>
<protein>
    <submittedName>
        <fullName evidence="2">Dolichyl-P-Man:Man(7)GlcNAc(2)-PP-dolichol alpha-1,6-mannosyltransferase</fullName>
    </submittedName>
</protein>
<accession>A0A8T1VD36</accession>
<keyword evidence="1" id="KW-0472">Membrane</keyword>
<dbReference type="OrthoDB" id="19039at2759"/>
<proteinExistence type="predicted"/>
<evidence type="ECO:0000256" key="1">
    <source>
        <dbReference type="SAM" id="Phobius"/>
    </source>
</evidence>
<dbReference type="EMBL" id="JAGDFM010000380">
    <property type="protein sequence ID" value="KAG7378995.1"/>
    <property type="molecule type" value="Genomic_DNA"/>
</dbReference>
<dbReference type="AlphaFoldDB" id="A0A8T1VD36"/>
<dbReference type="Proteomes" id="UP000694044">
    <property type="component" value="Unassembled WGS sequence"/>
</dbReference>
<evidence type="ECO:0000313" key="2">
    <source>
        <dbReference type="EMBL" id="KAG7378995.1"/>
    </source>
</evidence>
<gene>
    <name evidence="2" type="primary">ALG12_2</name>
    <name evidence="2" type="ORF">PHYPSEUDO_009241</name>
</gene>
<sequence>MVSAAGLAKLYRNRHKARLPFAGSVGCLLITILGTLFLLTAAQSNSPGSEAFVRLHQLAMDERNLPRSVHIDVSVAMAGGLSLRRGLPRLDVSIFWAAVYTKDESLTTVEQLTQFDYCLQLKAPHR</sequence>
<feature type="transmembrane region" description="Helical" evidence="1">
    <location>
        <begin position="21"/>
        <end position="42"/>
    </location>
</feature>
<keyword evidence="3" id="KW-1185">Reference proteome</keyword>
<reference evidence="2" key="1">
    <citation type="submission" date="2021-02" db="EMBL/GenBank/DDBJ databases">
        <authorList>
            <person name="Palmer J.M."/>
        </authorList>
    </citation>
    <scope>NUCLEOTIDE SEQUENCE</scope>
    <source>
        <strain evidence="2">SCRP734</strain>
    </source>
</reference>
<keyword evidence="1" id="KW-0812">Transmembrane</keyword>